<feature type="compositionally biased region" description="Basic and acidic residues" evidence="2">
    <location>
        <begin position="18"/>
        <end position="43"/>
    </location>
</feature>
<evidence type="ECO:0000256" key="3">
    <source>
        <dbReference type="SAM" id="Phobius"/>
    </source>
</evidence>
<keyword evidence="5" id="KW-1185">Reference proteome</keyword>
<feature type="coiled-coil region" evidence="1">
    <location>
        <begin position="56"/>
        <end position="83"/>
    </location>
</feature>
<evidence type="ECO:0000256" key="2">
    <source>
        <dbReference type="SAM" id="MobiDB-lite"/>
    </source>
</evidence>
<proteinExistence type="predicted"/>
<feature type="transmembrane region" description="Helical" evidence="3">
    <location>
        <begin position="80"/>
        <end position="98"/>
    </location>
</feature>
<reference evidence="5" key="1">
    <citation type="submission" date="2016-10" db="EMBL/GenBank/DDBJ databases">
        <authorList>
            <person name="Varghese N."/>
            <person name="Submissions S."/>
        </authorList>
    </citation>
    <scope>NUCLEOTIDE SEQUENCE [LARGE SCALE GENOMIC DNA]</scope>
    <source>
        <strain evidence="5">DSM 43163</strain>
    </source>
</reference>
<evidence type="ECO:0000313" key="5">
    <source>
        <dbReference type="Proteomes" id="UP000236723"/>
    </source>
</evidence>
<evidence type="ECO:0000256" key="1">
    <source>
        <dbReference type="SAM" id="Coils"/>
    </source>
</evidence>
<evidence type="ECO:0000313" key="4">
    <source>
        <dbReference type="EMBL" id="SEG92350.1"/>
    </source>
</evidence>
<sequence length="142" mass="15434">MTHSPPYDAGAGDFDDPNGDHLRETGPQEPRHDGRDAPDRPLPDEADEEADDARSRAAELAELRRYEAEREDKRRRRDSASRKAVAWIVAVALAFLLYDSGGALARGTSEDGPWTAHAVLAGLAALGLLGLLVAGIRALRRR</sequence>
<keyword evidence="3" id="KW-0812">Transmembrane</keyword>
<protein>
    <submittedName>
        <fullName evidence="4">Uncharacterized protein</fullName>
    </submittedName>
</protein>
<accession>A0A1H6E3X3</accession>
<dbReference type="AlphaFoldDB" id="A0A1H6E3X3"/>
<dbReference type="EMBL" id="FNVO01000033">
    <property type="protein sequence ID" value="SEG92350.1"/>
    <property type="molecule type" value="Genomic_DNA"/>
</dbReference>
<organism evidence="4 5">
    <name type="scientific">Thermomonospora echinospora</name>
    <dbReference type="NCBI Taxonomy" id="1992"/>
    <lineage>
        <taxon>Bacteria</taxon>
        <taxon>Bacillati</taxon>
        <taxon>Actinomycetota</taxon>
        <taxon>Actinomycetes</taxon>
        <taxon>Streptosporangiales</taxon>
        <taxon>Thermomonosporaceae</taxon>
        <taxon>Thermomonospora</taxon>
    </lineage>
</organism>
<keyword evidence="1" id="KW-0175">Coiled coil</keyword>
<dbReference type="RefSeq" id="WP_103944414.1">
    <property type="nucleotide sequence ID" value="NZ_FNVO01000033.1"/>
</dbReference>
<gene>
    <name evidence="4" type="ORF">SAMN04489712_13324</name>
</gene>
<dbReference type="Proteomes" id="UP000236723">
    <property type="component" value="Unassembled WGS sequence"/>
</dbReference>
<name>A0A1H6E3X3_9ACTN</name>
<feature type="region of interest" description="Disordered" evidence="2">
    <location>
        <begin position="1"/>
        <end position="55"/>
    </location>
</feature>
<keyword evidence="3" id="KW-0472">Membrane</keyword>
<keyword evidence="3" id="KW-1133">Transmembrane helix</keyword>
<feature type="transmembrane region" description="Helical" evidence="3">
    <location>
        <begin position="118"/>
        <end position="139"/>
    </location>
</feature>